<dbReference type="EMBL" id="JAEPRD010000173">
    <property type="protein sequence ID" value="KAG2195311.1"/>
    <property type="molecule type" value="Genomic_DNA"/>
</dbReference>
<evidence type="ECO:0000313" key="2">
    <source>
        <dbReference type="Proteomes" id="UP000603453"/>
    </source>
</evidence>
<dbReference type="AlphaFoldDB" id="A0A8H7QMM8"/>
<comment type="caution">
    <text evidence="1">The sequence shown here is derived from an EMBL/GenBank/DDBJ whole genome shotgun (WGS) entry which is preliminary data.</text>
</comment>
<gene>
    <name evidence="1" type="ORF">INT47_000464</name>
</gene>
<proteinExistence type="predicted"/>
<organism evidence="1 2">
    <name type="scientific">Mucor saturninus</name>
    <dbReference type="NCBI Taxonomy" id="64648"/>
    <lineage>
        <taxon>Eukaryota</taxon>
        <taxon>Fungi</taxon>
        <taxon>Fungi incertae sedis</taxon>
        <taxon>Mucoromycota</taxon>
        <taxon>Mucoromycotina</taxon>
        <taxon>Mucoromycetes</taxon>
        <taxon>Mucorales</taxon>
        <taxon>Mucorineae</taxon>
        <taxon>Mucoraceae</taxon>
        <taxon>Mucor</taxon>
    </lineage>
</organism>
<protein>
    <submittedName>
        <fullName evidence="1">Uncharacterized protein</fullName>
    </submittedName>
</protein>
<reference evidence="1" key="1">
    <citation type="submission" date="2020-12" db="EMBL/GenBank/DDBJ databases">
        <title>Metabolic potential, ecology and presence of endohyphal bacteria is reflected in genomic diversity of Mucoromycotina.</title>
        <authorList>
            <person name="Muszewska A."/>
            <person name="Okrasinska A."/>
            <person name="Steczkiewicz K."/>
            <person name="Drgas O."/>
            <person name="Orlowska M."/>
            <person name="Perlinska-Lenart U."/>
            <person name="Aleksandrzak-Piekarczyk T."/>
            <person name="Szatraj K."/>
            <person name="Zielenkiewicz U."/>
            <person name="Pilsyk S."/>
            <person name="Malc E."/>
            <person name="Mieczkowski P."/>
            <person name="Kruszewska J.S."/>
            <person name="Biernat P."/>
            <person name="Pawlowska J."/>
        </authorList>
    </citation>
    <scope>NUCLEOTIDE SEQUENCE</scope>
    <source>
        <strain evidence="1">WA0000017839</strain>
    </source>
</reference>
<dbReference type="Proteomes" id="UP000603453">
    <property type="component" value="Unassembled WGS sequence"/>
</dbReference>
<evidence type="ECO:0000313" key="1">
    <source>
        <dbReference type="EMBL" id="KAG2195311.1"/>
    </source>
</evidence>
<accession>A0A8H7QMM8</accession>
<dbReference type="OrthoDB" id="21617at2759"/>
<name>A0A8H7QMM8_9FUNG</name>
<keyword evidence="2" id="KW-1185">Reference proteome</keyword>
<sequence>MDFNKILSLLKGQDIVTPNVAPPAPAPAPGPAAATSVEAPALSSGLDLSNISQSVIDQVRNEYLTKKKSEDKLKNATTITPEVLVRIGKMVQETDLVKVLKKCKERQDNKEKELYSHRESIKARYSKQKESILAKQLIGVKSNNPNELQMVEREMNQELHGLDLQIIKDMDKEVTYLQQEFVKLNVPLFKVTKDPNDIKLQQKVLFMLQDMI</sequence>